<dbReference type="AlphaFoldDB" id="D1A281"/>
<proteinExistence type="predicted"/>
<evidence type="ECO:0000313" key="1">
    <source>
        <dbReference type="EMBL" id="ACY99734.1"/>
    </source>
</evidence>
<dbReference type="Gene3D" id="1.25.40.10">
    <property type="entry name" value="Tetratricopeptide repeat domain"/>
    <property type="match status" value="3"/>
</dbReference>
<sequence length="882" mass="95243">MSVEEVHALLARAEELPYGEARTVLVEDALRRAEATGDPVLAYRVRMELTGSYQHGGEPAKAFATFSRCLSQHDSDPGRFGGEQVLLWQFKWIVNSLTLFPEIPLDRTYAVLDDMERRYRLGGHSLQAVYHYRHVVARHVGDEEAAEEWFAKWHAAPRDALSDCEGCDPTGKVRHLIARGRHEEALQVAAPVLGRELNCTEQPQNILTALLPAYLATGRLEEAARAHRRAYRLTRANLRDMADIADHMEFCARTGNHARGLEILQRHLEWLERAPSPYARMRFAAAAALVLRMADTGEGLTLRGPSGEPVAAAELHRELTAQALELAGRFDARNGSSCQGDRVRAVLEAEPLLEWLPLSPYARRPAPPPPPAAGPAAAADGPDELLQAAEDAWTRGDVPAALAAWRRFDELVTEPTAAQAGRRADGTGLERMTAGDMAGAADCWQRAAELHLRAGDETRAQSTRGRVGAAWCALGRVDEGLDLLTASLARLEEIAAGTRWADAARLRLAGALLQLGRAAEALEVLDSGDLTDPMEAAEGQVLRGRVLLDLDRADEAEQALRRGYAALRESDGVTWSGEVAFLLAQLVMHRRPEPPAEGPDEVLALLDEAIARLPVQQSPLRASAHAVRGGRLMACGRFADAADDLIEAVAAFTAAGIAPQAAYARLDLAAALLQAGRHFEAAEVAEEAGPMLAQLADHDAERRCRYLLAQAQEELGEAGAADIYAELAAEEREERPHAAARLLEKAADALSRLDRSALAAERYAAAAEAFTAAGDPYGVVRARRCRAMCLAWSGRPEEGLQAMAEARAALDDLPAGDPAARTWETAAVCYDHAHLLAGVGRLAEALEQVEQAIAGFAELGERQAADTAAAFRERLLAAAGEE</sequence>
<dbReference type="KEGG" id="tcu:Tcur_4207"/>
<name>D1A281_THECD</name>
<dbReference type="InterPro" id="IPR011990">
    <property type="entry name" value="TPR-like_helical_dom_sf"/>
</dbReference>
<protein>
    <submittedName>
        <fullName evidence="1">Tetratricopeptide TPR_4</fullName>
    </submittedName>
</protein>
<reference evidence="1 2" key="1">
    <citation type="journal article" date="2011" name="Stand. Genomic Sci.">
        <title>Complete genome sequence of Thermomonospora curvata type strain (B9).</title>
        <authorList>
            <person name="Chertkov O."/>
            <person name="Sikorski J."/>
            <person name="Nolan M."/>
            <person name="Lapidus A."/>
            <person name="Lucas S."/>
            <person name="Del Rio T.G."/>
            <person name="Tice H."/>
            <person name="Cheng J.F."/>
            <person name="Goodwin L."/>
            <person name="Pitluck S."/>
            <person name="Liolios K."/>
            <person name="Ivanova N."/>
            <person name="Mavromatis K."/>
            <person name="Mikhailova N."/>
            <person name="Ovchinnikova G."/>
            <person name="Pati A."/>
            <person name="Chen A."/>
            <person name="Palaniappan K."/>
            <person name="Djao O.D."/>
            <person name="Land M."/>
            <person name="Hauser L."/>
            <person name="Chang Y.J."/>
            <person name="Jeffries C.D."/>
            <person name="Brettin T."/>
            <person name="Han C."/>
            <person name="Detter J.C."/>
            <person name="Rohde M."/>
            <person name="Goker M."/>
            <person name="Woyke T."/>
            <person name="Bristow J."/>
            <person name="Eisen J.A."/>
            <person name="Markowitz V."/>
            <person name="Hugenholtz P."/>
            <person name="Klenk H.P."/>
            <person name="Kyrpides N.C."/>
        </authorList>
    </citation>
    <scope>NUCLEOTIDE SEQUENCE [LARGE SCALE GENOMIC DNA]</scope>
    <source>
        <strain evidence="2">ATCC 19995 / DSM 43183 / JCM 3096 / KCTC 9072 / NBRC 15933 / NCIMB 10081 / Henssen B9</strain>
    </source>
</reference>
<dbReference type="EMBL" id="CP001738">
    <property type="protein sequence ID" value="ACY99734.1"/>
    <property type="molecule type" value="Genomic_DNA"/>
</dbReference>
<accession>D1A281</accession>
<dbReference type="eggNOG" id="COG2909">
    <property type="taxonomic scope" value="Bacteria"/>
</dbReference>
<dbReference type="OrthoDB" id="56388at2"/>
<dbReference type="Proteomes" id="UP000001918">
    <property type="component" value="Chromosome"/>
</dbReference>
<dbReference type="RefSeq" id="WP_012854517.1">
    <property type="nucleotide sequence ID" value="NC_013510.1"/>
</dbReference>
<evidence type="ECO:0000313" key="2">
    <source>
        <dbReference type="Proteomes" id="UP000001918"/>
    </source>
</evidence>
<dbReference type="STRING" id="471852.Tcur_4207"/>
<gene>
    <name evidence="1" type="ordered locus">Tcur_4207</name>
</gene>
<organism evidence="1 2">
    <name type="scientific">Thermomonospora curvata (strain ATCC 19995 / DSM 43183 / JCM 3096 / KCTC 9072 / NBRC 15933 / NCIMB 10081 / Henssen B9)</name>
    <dbReference type="NCBI Taxonomy" id="471852"/>
    <lineage>
        <taxon>Bacteria</taxon>
        <taxon>Bacillati</taxon>
        <taxon>Actinomycetota</taxon>
        <taxon>Actinomycetes</taxon>
        <taxon>Streptosporangiales</taxon>
        <taxon>Thermomonosporaceae</taxon>
        <taxon>Thermomonospora</taxon>
    </lineage>
</organism>
<keyword evidence="2" id="KW-1185">Reference proteome</keyword>
<dbReference type="HOGENOM" id="CLU_015731_0_0_11"/>
<dbReference type="SUPFAM" id="SSF48452">
    <property type="entry name" value="TPR-like"/>
    <property type="match status" value="2"/>
</dbReference>